<dbReference type="GO" id="GO:0099509">
    <property type="term" value="P:regulation of presynaptic cytosolic calcium ion concentration"/>
    <property type="evidence" value="ECO:0007669"/>
    <property type="project" value="TreeGrafter"/>
</dbReference>
<dbReference type="InterPro" id="IPR051001">
    <property type="entry name" value="Calbindin_Ca-bind"/>
</dbReference>
<dbReference type="Pfam" id="PF13499">
    <property type="entry name" value="EF-hand_7"/>
    <property type="match status" value="1"/>
</dbReference>
<reference evidence="4 5" key="2">
    <citation type="submission" date="2018-11" db="EMBL/GenBank/DDBJ databases">
        <authorList>
            <consortium name="Pathogen Informatics"/>
        </authorList>
    </citation>
    <scope>NUCLEOTIDE SEQUENCE [LARGE SCALE GENOMIC DNA]</scope>
</reference>
<protein>
    <submittedName>
        <fullName evidence="6">Calbindin-32</fullName>
    </submittedName>
</protein>
<keyword evidence="5" id="KW-1185">Reference proteome</keyword>
<dbReference type="SMART" id="SM00054">
    <property type="entry name" value="EFh"/>
    <property type="match status" value="6"/>
</dbReference>
<evidence type="ECO:0000259" key="3">
    <source>
        <dbReference type="PROSITE" id="PS50222"/>
    </source>
</evidence>
<dbReference type="Gene3D" id="1.10.238.10">
    <property type="entry name" value="EF-hand"/>
    <property type="match status" value="3"/>
</dbReference>
<dbReference type="InterPro" id="IPR011992">
    <property type="entry name" value="EF-hand-dom_pair"/>
</dbReference>
<feature type="region of interest" description="Disordered" evidence="2">
    <location>
        <begin position="14"/>
        <end position="38"/>
    </location>
</feature>
<accession>A0A158R6U5</accession>
<keyword evidence="1" id="KW-0106">Calcium</keyword>
<dbReference type="GO" id="GO:0043195">
    <property type="term" value="C:terminal bouton"/>
    <property type="evidence" value="ECO:0007669"/>
    <property type="project" value="TreeGrafter"/>
</dbReference>
<dbReference type="PANTHER" id="PTHR19972">
    <property type="entry name" value="CALBINDIN"/>
    <property type="match status" value="1"/>
</dbReference>
<dbReference type="EMBL" id="UYRS01000152">
    <property type="protein sequence ID" value="VDK22114.1"/>
    <property type="molecule type" value="Genomic_DNA"/>
</dbReference>
<dbReference type="GO" id="GO:1900271">
    <property type="term" value="P:regulation of long-term synaptic potentiation"/>
    <property type="evidence" value="ECO:0007669"/>
    <property type="project" value="TreeGrafter"/>
</dbReference>
<dbReference type="PROSITE" id="PS00018">
    <property type="entry name" value="EF_HAND_1"/>
    <property type="match status" value="5"/>
</dbReference>
<proteinExistence type="predicted"/>
<organism evidence="6">
    <name type="scientific">Taenia asiatica</name>
    <name type="common">Asian tapeworm</name>
    <dbReference type="NCBI Taxonomy" id="60517"/>
    <lineage>
        <taxon>Eukaryota</taxon>
        <taxon>Metazoa</taxon>
        <taxon>Spiralia</taxon>
        <taxon>Lophotrochozoa</taxon>
        <taxon>Platyhelminthes</taxon>
        <taxon>Cestoda</taxon>
        <taxon>Eucestoda</taxon>
        <taxon>Cyclophyllidea</taxon>
        <taxon>Taeniidae</taxon>
        <taxon>Taenia</taxon>
    </lineage>
</organism>
<dbReference type="GO" id="GO:0005829">
    <property type="term" value="C:cytosol"/>
    <property type="evidence" value="ECO:0007669"/>
    <property type="project" value="TreeGrafter"/>
</dbReference>
<dbReference type="InterPro" id="IPR002048">
    <property type="entry name" value="EF_hand_dom"/>
</dbReference>
<evidence type="ECO:0000313" key="6">
    <source>
        <dbReference type="WBParaSite" id="TASK_0000089301-mRNA-1"/>
    </source>
</evidence>
<dbReference type="InterPro" id="IPR018247">
    <property type="entry name" value="EF_Hand_1_Ca_BS"/>
</dbReference>
<name>A0A158R6U5_TAEAS</name>
<dbReference type="PROSITE" id="PS50222">
    <property type="entry name" value="EF_HAND_2"/>
    <property type="match status" value="3"/>
</dbReference>
<gene>
    <name evidence="4" type="ORF">TASK_LOCUS894</name>
</gene>
<dbReference type="STRING" id="60517.A0A158R6U5"/>
<feature type="domain" description="EF-hand" evidence="3">
    <location>
        <begin position="185"/>
        <end position="220"/>
    </location>
</feature>
<evidence type="ECO:0000313" key="5">
    <source>
        <dbReference type="Proteomes" id="UP000282613"/>
    </source>
</evidence>
<sequence>MRACAHMLAFGRERTRQANGRAGGRASQPGKRRMKNRESKCSSISTGNMAASEPLLNECAPHAQQRNLLKDFFDEKELKFRHVSAEQFADVWLRYDRDGNGFIEGDEMHLFFSELLDAIVPDELKQANLLPTLHMLDEEIAQLIDELRESLDKNDDDRIDIAELAQLLPTEEEFIFLFFREQFVQSSVDFMRVWKMFDKDKSGFIEADELKDFLKELFKHSPKGNTISEDKLIEYTDNILRIFDKNKDKKLQLSEMARLVPVKENFLKRPFFKSPGKITDDDIDRVFSYYDEDHNGYMQDEELSAFFKDLLDLTQEPTLTNPLFATPVVHRQDYDDEDLRCIKDAILTDWDADRDGKIYIDELKMMLRVQRQMAEK</sequence>
<dbReference type="SUPFAM" id="SSF47473">
    <property type="entry name" value="EF-hand"/>
    <property type="match status" value="2"/>
</dbReference>
<dbReference type="Proteomes" id="UP000282613">
    <property type="component" value="Unassembled WGS sequence"/>
</dbReference>
<dbReference type="GO" id="GO:0005634">
    <property type="term" value="C:nucleus"/>
    <property type="evidence" value="ECO:0007669"/>
    <property type="project" value="TreeGrafter"/>
</dbReference>
<reference evidence="6" key="1">
    <citation type="submission" date="2016-04" db="UniProtKB">
        <authorList>
            <consortium name="WormBaseParasite"/>
        </authorList>
    </citation>
    <scope>IDENTIFICATION</scope>
</reference>
<dbReference type="OrthoDB" id="428774at2759"/>
<dbReference type="PANTHER" id="PTHR19972:SF10">
    <property type="entry name" value="CALBINDIN-32"/>
    <property type="match status" value="1"/>
</dbReference>
<dbReference type="GO" id="GO:0005509">
    <property type="term" value="F:calcium ion binding"/>
    <property type="evidence" value="ECO:0007669"/>
    <property type="project" value="InterPro"/>
</dbReference>
<dbReference type="AlphaFoldDB" id="A0A158R6U5"/>
<evidence type="ECO:0000256" key="2">
    <source>
        <dbReference type="SAM" id="MobiDB-lite"/>
    </source>
</evidence>
<evidence type="ECO:0000313" key="4">
    <source>
        <dbReference type="EMBL" id="VDK22114.1"/>
    </source>
</evidence>
<dbReference type="WBParaSite" id="TASK_0000089301-mRNA-1">
    <property type="protein sequence ID" value="TASK_0000089301-mRNA-1"/>
    <property type="gene ID" value="TASK_0000089301"/>
</dbReference>
<feature type="domain" description="EF-hand" evidence="3">
    <location>
        <begin position="83"/>
        <end position="118"/>
    </location>
</feature>
<evidence type="ECO:0000256" key="1">
    <source>
        <dbReference type="ARBA" id="ARBA00022837"/>
    </source>
</evidence>
<feature type="domain" description="EF-hand" evidence="3">
    <location>
        <begin position="278"/>
        <end position="313"/>
    </location>
</feature>
<dbReference type="GO" id="GO:0030425">
    <property type="term" value="C:dendrite"/>
    <property type="evidence" value="ECO:0007669"/>
    <property type="project" value="TreeGrafter"/>
</dbReference>